<reference evidence="6 8" key="1">
    <citation type="journal article" date="2020" name="Stud. Mycol.">
        <title>101 Dothideomycetes genomes: a test case for predicting lifestyles and emergence of pathogens.</title>
        <authorList>
            <person name="Haridas S."/>
            <person name="Albert R."/>
            <person name="Binder M."/>
            <person name="Bloem J."/>
            <person name="Labutti K."/>
            <person name="Salamov A."/>
            <person name="Andreopoulos B."/>
            <person name="Baker S."/>
            <person name="Barry K."/>
            <person name="Bills G."/>
            <person name="Bluhm B."/>
            <person name="Cannon C."/>
            <person name="Castanera R."/>
            <person name="Culley D."/>
            <person name="Daum C."/>
            <person name="Ezra D."/>
            <person name="Gonzalez J."/>
            <person name="Henrissat B."/>
            <person name="Kuo A."/>
            <person name="Liang C."/>
            <person name="Lipzen A."/>
            <person name="Lutzoni F."/>
            <person name="Magnuson J."/>
            <person name="Mondo S."/>
            <person name="Nolan M."/>
            <person name="Ohm R."/>
            <person name="Pangilinan J."/>
            <person name="Park H.-J."/>
            <person name="Ramirez L."/>
            <person name="Alfaro M."/>
            <person name="Sun H."/>
            <person name="Tritt A."/>
            <person name="Yoshinaga Y."/>
            <person name="Zwiers L.-H."/>
            <person name="Turgeon B."/>
            <person name="Goodwin S."/>
            <person name="Spatafora J."/>
            <person name="Crous P."/>
            <person name="Grigoriev I."/>
        </authorList>
    </citation>
    <scope>NUCLEOTIDE SEQUENCE</scope>
    <source>
        <strain evidence="6 8">CBS 304.34</strain>
    </source>
</reference>
<feature type="coiled-coil region" evidence="4">
    <location>
        <begin position="113"/>
        <end position="140"/>
    </location>
</feature>
<dbReference type="InterPro" id="IPR027370">
    <property type="entry name" value="Znf-RING_euk"/>
</dbReference>
<dbReference type="RefSeq" id="XP_033577662.1">
    <property type="nucleotide sequence ID" value="XM_033727307.1"/>
</dbReference>
<evidence type="ECO:0000313" key="7">
    <source>
        <dbReference type="Proteomes" id="UP000504636"/>
    </source>
</evidence>
<keyword evidence="3" id="KW-0862">Zinc</keyword>
<evidence type="ECO:0000259" key="5">
    <source>
        <dbReference type="Pfam" id="PF13445"/>
    </source>
</evidence>
<gene>
    <name evidence="6 8" type="ORF">BDZ99DRAFT_561029</name>
</gene>
<dbReference type="OrthoDB" id="8062037at2759"/>
<evidence type="ECO:0000256" key="2">
    <source>
        <dbReference type="ARBA" id="ARBA00022771"/>
    </source>
</evidence>
<feature type="coiled-coil region" evidence="4">
    <location>
        <begin position="170"/>
        <end position="204"/>
    </location>
</feature>
<reference evidence="8" key="3">
    <citation type="submission" date="2025-04" db="UniProtKB">
        <authorList>
            <consortium name="RefSeq"/>
        </authorList>
    </citation>
    <scope>IDENTIFICATION</scope>
    <source>
        <strain evidence="8">CBS 304.34</strain>
    </source>
</reference>
<reference evidence="8" key="2">
    <citation type="submission" date="2020-04" db="EMBL/GenBank/DDBJ databases">
        <authorList>
            <consortium name="NCBI Genome Project"/>
        </authorList>
    </citation>
    <scope>NUCLEOTIDE SEQUENCE</scope>
    <source>
        <strain evidence="8">CBS 304.34</strain>
    </source>
</reference>
<evidence type="ECO:0000256" key="3">
    <source>
        <dbReference type="ARBA" id="ARBA00022833"/>
    </source>
</evidence>
<dbReference type="SUPFAM" id="SSF57850">
    <property type="entry name" value="RING/U-box"/>
    <property type="match status" value="1"/>
</dbReference>
<dbReference type="GO" id="GO:0008270">
    <property type="term" value="F:zinc ion binding"/>
    <property type="evidence" value="ECO:0007669"/>
    <property type="project" value="UniProtKB-KW"/>
</dbReference>
<sequence length="206" mass="23797">MSFRGPVEDCSEFIENCLTNIKGSTSALPDHCPICHDPFSASHPAVQVTNIPNCNHIFGRDYLVNWLSGNNRNSNTCPLYHTTLYGVSLQLIYEALRRIQRRLDDYSSGIRPARSEEKLARAAQQARDELRQQADLIVAKHRRTGGTLPVTPARFEELVSELRHQDEKRARQYTEDLDRAYRNLEREAGELRRYIDEVDEARQREE</sequence>
<name>A0A6A6YQ96_9PEZI</name>
<evidence type="ECO:0000256" key="4">
    <source>
        <dbReference type="SAM" id="Coils"/>
    </source>
</evidence>
<dbReference type="GeneID" id="54468200"/>
<dbReference type="EMBL" id="MU003699">
    <property type="protein sequence ID" value="KAF2810698.1"/>
    <property type="molecule type" value="Genomic_DNA"/>
</dbReference>
<evidence type="ECO:0000256" key="1">
    <source>
        <dbReference type="ARBA" id="ARBA00022723"/>
    </source>
</evidence>
<evidence type="ECO:0000313" key="6">
    <source>
        <dbReference type="EMBL" id="KAF2810698.1"/>
    </source>
</evidence>
<dbReference type="AlphaFoldDB" id="A0A6A6YQ96"/>
<keyword evidence="2" id="KW-0863">Zinc-finger</keyword>
<keyword evidence="7" id="KW-1185">Reference proteome</keyword>
<dbReference type="InterPro" id="IPR013083">
    <property type="entry name" value="Znf_RING/FYVE/PHD"/>
</dbReference>
<proteinExistence type="predicted"/>
<feature type="domain" description="Zinc finger RING-type eukaryotic" evidence="5">
    <location>
        <begin position="32"/>
        <end position="78"/>
    </location>
</feature>
<dbReference type="Gene3D" id="3.30.40.10">
    <property type="entry name" value="Zinc/RING finger domain, C3HC4 (zinc finger)"/>
    <property type="match status" value="1"/>
</dbReference>
<protein>
    <recommendedName>
        <fullName evidence="5">Zinc finger RING-type eukaryotic domain-containing protein</fullName>
    </recommendedName>
</protein>
<keyword evidence="1" id="KW-0479">Metal-binding</keyword>
<accession>A0A6A6YQ96</accession>
<organism evidence="6">
    <name type="scientific">Mytilinidion resinicola</name>
    <dbReference type="NCBI Taxonomy" id="574789"/>
    <lineage>
        <taxon>Eukaryota</taxon>
        <taxon>Fungi</taxon>
        <taxon>Dikarya</taxon>
        <taxon>Ascomycota</taxon>
        <taxon>Pezizomycotina</taxon>
        <taxon>Dothideomycetes</taxon>
        <taxon>Pleosporomycetidae</taxon>
        <taxon>Mytilinidiales</taxon>
        <taxon>Mytilinidiaceae</taxon>
        <taxon>Mytilinidion</taxon>
    </lineage>
</organism>
<evidence type="ECO:0000313" key="8">
    <source>
        <dbReference type="RefSeq" id="XP_033577662.1"/>
    </source>
</evidence>
<dbReference type="Proteomes" id="UP000504636">
    <property type="component" value="Unplaced"/>
</dbReference>
<dbReference type="Pfam" id="PF13445">
    <property type="entry name" value="zf-RING_UBOX"/>
    <property type="match status" value="1"/>
</dbReference>
<keyword evidence="4" id="KW-0175">Coiled coil</keyword>